<evidence type="ECO:0000259" key="2">
    <source>
        <dbReference type="Pfam" id="PF04669"/>
    </source>
</evidence>
<feature type="compositionally biased region" description="Polar residues" evidence="1">
    <location>
        <begin position="271"/>
        <end position="298"/>
    </location>
</feature>
<dbReference type="InterPro" id="IPR021148">
    <property type="entry name" value="Polysacc_synth_dom"/>
</dbReference>
<feature type="region of interest" description="Disordered" evidence="1">
    <location>
        <begin position="267"/>
        <end position="298"/>
    </location>
</feature>
<dbReference type="InterPro" id="IPR023139">
    <property type="entry name" value="PBDC1-like_dom_sf"/>
</dbReference>
<evidence type="ECO:0000313" key="4">
    <source>
        <dbReference type="WBParaSite" id="Csp11.Scaffold630.g18988.t1"/>
    </source>
</evidence>
<name>A0A1I7UST3_9PELO</name>
<dbReference type="Gene3D" id="1.10.3560.10">
    <property type="entry name" value="yst0336 like domain"/>
    <property type="match status" value="1"/>
</dbReference>
<dbReference type="STRING" id="1561998.A0A1I7UST3"/>
<keyword evidence="3" id="KW-1185">Reference proteome</keyword>
<evidence type="ECO:0000256" key="1">
    <source>
        <dbReference type="SAM" id="MobiDB-lite"/>
    </source>
</evidence>
<dbReference type="Proteomes" id="UP000095282">
    <property type="component" value="Unplaced"/>
</dbReference>
<organism evidence="3 4">
    <name type="scientific">Caenorhabditis tropicalis</name>
    <dbReference type="NCBI Taxonomy" id="1561998"/>
    <lineage>
        <taxon>Eukaryota</taxon>
        <taxon>Metazoa</taxon>
        <taxon>Ecdysozoa</taxon>
        <taxon>Nematoda</taxon>
        <taxon>Chromadorea</taxon>
        <taxon>Rhabditida</taxon>
        <taxon>Rhabditina</taxon>
        <taxon>Rhabditomorpha</taxon>
        <taxon>Rhabditoidea</taxon>
        <taxon>Rhabditidae</taxon>
        <taxon>Peloderinae</taxon>
        <taxon>Caenorhabditis</taxon>
    </lineage>
</organism>
<dbReference type="GO" id="GO:0005737">
    <property type="term" value="C:cytoplasm"/>
    <property type="evidence" value="ECO:0007669"/>
    <property type="project" value="TreeGrafter"/>
</dbReference>
<reference evidence="4" key="1">
    <citation type="submission" date="2016-11" db="UniProtKB">
        <authorList>
            <consortium name="WormBaseParasite"/>
        </authorList>
    </citation>
    <scope>IDENTIFICATION</scope>
</reference>
<dbReference type="eggNOG" id="KOG4093">
    <property type="taxonomic scope" value="Eukaryota"/>
</dbReference>
<protein>
    <submittedName>
        <fullName evidence="4">Polysacc_synt_4 domain-containing protein</fullName>
    </submittedName>
</protein>
<dbReference type="AlphaFoldDB" id="A0A1I7UST3"/>
<dbReference type="PANTHER" id="PTHR13410:SF9">
    <property type="entry name" value="PROTEIN PBDC1"/>
    <property type="match status" value="1"/>
</dbReference>
<dbReference type="InterPro" id="IPR008476">
    <property type="entry name" value="PBDC1_metazoa/fungi"/>
</dbReference>
<sequence>MSGIDTEIESEVHMNLIMRCDTRILRLNKNQDIILAAFRKSFPDLDVEEVTTSLLKDNGAKEIWREFCEQFKETVDDYSMGTLMRCHAAQSYSPENTVVVPRIIYLAVEMARNLEGVNEKNKEAYTANYKSLQAQCLVIKIKLFQFSDGPVWVNEYTGLFGATAATSASTVPLFGSTTTTSGLFGSKPATSTAPSGGLFGATTTTTASPATGELIGSKPAAATPPAGGLFGSSTDSSSFWRSIWSQTSDYFSANTWWRFIQIDEAQRDGSRNSQTQLTSQCTRKSSSNISENEFKSMT</sequence>
<accession>A0A1I7UST3</accession>
<evidence type="ECO:0000313" key="3">
    <source>
        <dbReference type="Proteomes" id="UP000095282"/>
    </source>
</evidence>
<proteinExistence type="predicted"/>
<dbReference type="GO" id="GO:0005643">
    <property type="term" value="C:nuclear pore"/>
    <property type="evidence" value="ECO:0007669"/>
    <property type="project" value="UniProtKB-ARBA"/>
</dbReference>
<dbReference type="InterPro" id="IPR025574">
    <property type="entry name" value="Nucleoporin_FG_rpt"/>
</dbReference>
<feature type="domain" description="Polysaccharide biosynthesis" evidence="2">
    <location>
        <begin position="9"/>
        <end position="122"/>
    </location>
</feature>
<dbReference type="PANTHER" id="PTHR13410">
    <property type="entry name" value="PROTEIN PBDC1"/>
    <property type="match status" value="1"/>
</dbReference>
<dbReference type="Pfam" id="PF04669">
    <property type="entry name" value="PBDC1"/>
    <property type="match status" value="1"/>
</dbReference>
<dbReference type="Pfam" id="PF13634">
    <property type="entry name" value="Nucleoporin_FG"/>
    <property type="match status" value="1"/>
</dbReference>
<dbReference type="WBParaSite" id="Csp11.Scaffold630.g18988.t1">
    <property type="protein sequence ID" value="Csp11.Scaffold630.g18988.t1"/>
    <property type="gene ID" value="Csp11.Scaffold630.g18988"/>
</dbReference>